<sequence>MARAITENTLFYGDNFDILREYFIDECVDLIYLDPPFNSNRNYNVLFKDEHGSDSEAQITAFEDTWHWTVATEHTYYHILNHSSDKVVEMITALRAFIGTNQMMAYLVMMTARLIELHRVLKPTGSLYLHCDPTASHYLKIILDTIFGAQNFRNEIIWKRTSSHGNVTTTYGDVTDTILYYSRGGKPVWNQVYIPYTQKHIESSFTHVDSDGRRYTTSDLRNPGYRPNLIYDYKGYKPHPNGWAVSREKMEEYDRQGRLWFPSNKDGRIRLKRYLDESPGHRVQNLWDDIPPISSQAAERLGYPTQKPLALLERIIAASSNPGCVILDPFCGCGTAIAAAQKLERKWIGIDVTHLSIALQKYRLEAMFPGIKFKIVGEPEDMSAAYQLAKDDRYQFQWWALSLVRAKPLGGLEGSKTGKKGSDKGIDGIINFVDDASGKPKRVIVQVKSGHVKSGDIRDLVGTMQREQAAIGVFITLEPATKDMKTEAASAGFYHSPGWGKDYPRLQILSIADLLQRKEVHMPPQSGTFKAAQRVQQAKPQAEQIEFEFQDESMSDNKNDSSYSYRG</sequence>
<dbReference type="Pfam" id="PF22722">
    <property type="entry name" value="NA-iREase1"/>
    <property type="match status" value="1"/>
</dbReference>
<dbReference type="InterPro" id="IPR011856">
    <property type="entry name" value="tRNA_endonuc-like_dom_sf"/>
</dbReference>
<evidence type="ECO:0000313" key="8">
    <source>
        <dbReference type="Proteomes" id="UP000004508"/>
    </source>
</evidence>
<dbReference type="Pfam" id="PF01555">
    <property type="entry name" value="N6_N4_Mtase"/>
    <property type="match status" value="1"/>
</dbReference>
<evidence type="ECO:0000256" key="1">
    <source>
        <dbReference type="ARBA" id="ARBA00006594"/>
    </source>
</evidence>
<keyword evidence="2 7" id="KW-0489">Methyltransferase</keyword>
<dbReference type="Gene3D" id="3.40.50.150">
    <property type="entry name" value="Vaccinia Virus protein VP39"/>
    <property type="match status" value="1"/>
</dbReference>
<dbReference type="RefSeq" id="WP_007923564.1">
    <property type="nucleotide sequence ID" value="NZ_ADVG01000006.1"/>
</dbReference>
<dbReference type="Proteomes" id="UP000004508">
    <property type="component" value="Unassembled WGS sequence"/>
</dbReference>
<dbReference type="EMBL" id="ADVG01000006">
    <property type="protein sequence ID" value="EFH79607.1"/>
    <property type="molecule type" value="Genomic_DNA"/>
</dbReference>
<protein>
    <submittedName>
        <fullName evidence="7">DNA methylase N-4/N-6 domain protein</fullName>
    </submittedName>
</protein>
<organism evidence="7 8">
    <name type="scientific">Ktedonobacter racemifer DSM 44963</name>
    <dbReference type="NCBI Taxonomy" id="485913"/>
    <lineage>
        <taxon>Bacteria</taxon>
        <taxon>Bacillati</taxon>
        <taxon>Chloroflexota</taxon>
        <taxon>Ktedonobacteria</taxon>
        <taxon>Ktedonobacterales</taxon>
        <taxon>Ktedonobacteraceae</taxon>
        <taxon>Ktedonobacter</taxon>
    </lineage>
</organism>
<dbReference type="InParanoid" id="D6U8P7"/>
<dbReference type="InterPro" id="IPR001091">
    <property type="entry name" value="RM_Methyltransferase"/>
</dbReference>
<accession>D6U8P7</accession>
<evidence type="ECO:0000259" key="6">
    <source>
        <dbReference type="Pfam" id="PF22722"/>
    </source>
</evidence>
<feature type="domain" description="DNA methylase N-4/N-6" evidence="5">
    <location>
        <begin position="28"/>
        <end position="352"/>
    </location>
</feature>
<dbReference type="REBASE" id="62782">
    <property type="entry name" value="M.Kra44963ORF85P"/>
</dbReference>
<feature type="region of interest" description="Disordered" evidence="4">
    <location>
        <begin position="527"/>
        <end position="567"/>
    </location>
</feature>
<comment type="caution">
    <text evidence="7">The sequence shown here is derived from an EMBL/GenBank/DDBJ whole genome shotgun (WGS) entry which is preliminary data.</text>
</comment>
<evidence type="ECO:0000313" key="7">
    <source>
        <dbReference type="EMBL" id="EFH79607.1"/>
    </source>
</evidence>
<dbReference type="GO" id="GO:0032259">
    <property type="term" value="P:methylation"/>
    <property type="evidence" value="ECO:0007669"/>
    <property type="project" value="UniProtKB-KW"/>
</dbReference>
<dbReference type="eggNOG" id="COG2189">
    <property type="taxonomic scope" value="Bacteria"/>
</dbReference>
<dbReference type="AlphaFoldDB" id="D6U8P7"/>
<dbReference type="OrthoDB" id="9800801at2"/>
<evidence type="ECO:0000259" key="5">
    <source>
        <dbReference type="Pfam" id="PF01555"/>
    </source>
</evidence>
<comment type="similarity">
    <text evidence="1">Belongs to the N(4)/N(6)-methyltransferase family.</text>
</comment>
<name>D6U8P7_KTERA</name>
<dbReference type="PRINTS" id="PR00508">
    <property type="entry name" value="S21N4MTFRASE"/>
</dbReference>
<dbReference type="InterPro" id="IPR029063">
    <property type="entry name" value="SAM-dependent_MTases_sf"/>
</dbReference>
<reference evidence="7 8" key="1">
    <citation type="journal article" date="2011" name="Stand. Genomic Sci.">
        <title>Non-contiguous finished genome sequence and contextual data of the filamentous soil bacterium Ktedonobacter racemifer type strain (SOSP1-21).</title>
        <authorList>
            <person name="Chang Y.J."/>
            <person name="Land M."/>
            <person name="Hauser L."/>
            <person name="Chertkov O."/>
            <person name="Del Rio T.G."/>
            <person name="Nolan M."/>
            <person name="Copeland A."/>
            <person name="Tice H."/>
            <person name="Cheng J.F."/>
            <person name="Lucas S."/>
            <person name="Han C."/>
            <person name="Goodwin L."/>
            <person name="Pitluck S."/>
            <person name="Ivanova N."/>
            <person name="Ovchinikova G."/>
            <person name="Pati A."/>
            <person name="Chen A."/>
            <person name="Palaniappan K."/>
            <person name="Mavromatis K."/>
            <person name="Liolios K."/>
            <person name="Brettin T."/>
            <person name="Fiebig A."/>
            <person name="Rohde M."/>
            <person name="Abt B."/>
            <person name="Goker M."/>
            <person name="Detter J.C."/>
            <person name="Woyke T."/>
            <person name="Bristow J."/>
            <person name="Eisen J.A."/>
            <person name="Markowitz V."/>
            <person name="Hugenholtz P."/>
            <person name="Kyrpides N.C."/>
            <person name="Klenk H.P."/>
            <person name="Lapidus A."/>
        </authorList>
    </citation>
    <scope>NUCLEOTIDE SEQUENCE [LARGE SCALE GENOMIC DNA]</scope>
    <source>
        <strain evidence="8">DSM 44963</strain>
    </source>
</reference>
<keyword evidence="3" id="KW-0808">Transferase</keyword>
<evidence type="ECO:0000256" key="3">
    <source>
        <dbReference type="ARBA" id="ARBA00022679"/>
    </source>
</evidence>
<dbReference type="InterPro" id="IPR054557">
    <property type="entry name" value="NA-iREase1_dom"/>
</dbReference>
<evidence type="ECO:0000256" key="4">
    <source>
        <dbReference type="SAM" id="MobiDB-lite"/>
    </source>
</evidence>
<dbReference type="PROSITE" id="PS00092">
    <property type="entry name" value="N6_MTASE"/>
    <property type="match status" value="1"/>
</dbReference>
<dbReference type="InterPro" id="IPR002052">
    <property type="entry name" value="DNA_methylase_N6_adenine_CS"/>
</dbReference>
<evidence type="ECO:0000256" key="2">
    <source>
        <dbReference type="ARBA" id="ARBA00022603"/>
    </source>
</evidence>
<dbReference type="STRING" id="485913.Krac_0085"/>
<gene>
    <name evidence="7" type="ORF">Krac_0085</name>
</gene>
<dbReference type="GO" id="GO:0008170">
    <property type="term" value="F:N-methyltransferase activity"/>
    <property type="evidence" value="ECO:0007669"/>
    <property type="project" value="InterPro"/>
</dbReference>
<keyword evidence="8" id="KW-1185">Reference proteome</keyword>
<proteinExistence type="inferred from homology"/>
<feature type="compositionally biased region" description="Acidic residues" evidence="4">
    <location>
        <begin position="545"/>
        <end position="554"/>
    </location>
</feature>
<feature type="domain" description="NACHT-associated inactive Restriction Endonuclease 1 sensor" evidence="6">
    <location>
        <begin position="419"/>
        <end position="490"/>
    </location>
</feature>
<dbReference type="InterPro" id="IPR002941">
    <property type="entry name" value="DNA_methylase_N4/N6"/>
</dbReference>
<dbReference type="GO" id="GO:0003677">
    <property type="term" value="F:DNA binding"/>
    <property type="evidence" value="ECO:0007669"/>
    <property type="project" value="InterPro"/>
</dbReference>
<dbReference type="Gene3D" id="3.40.1350.10">
    <property type="match status" value="1"/>
</dbReference>
<dbReference type="SUPFAM" id="SSF53335">
    <property type="entry name" value="S-adenosyl-L-methionine-dependent methyltransferases"/>
    <property type="match status" value="1"/>
</dbReference>